<protein>
    <recommendedName>
        <fullName evidence="3">Helix-turn-helix domain-containing protein</fullName>
    </recommendedName>
</protein>
<dbReference type="EMBL" id="SIRE01000015">
    <property type="protein sequence ID" value="TBL75986.1"/>
    <property type="molecule type" value="Genomic_DNA"/>
</dbReference>
<dbReference type="Proteomes" id="UP000293142">
    <property type="component" value="Unassembled WGS sequence"/>
</dbReference>
<comment type="caution">
    <text evidence="1">The sequence shown here is derived from an EMBL/GenBank/DDBJ whole genome shotgun (WGS) entry which is preliminary data.</text>
</comment>
<evidence type="ECO:0008006" key="3">
    <source>
        <dbReference type="Google" id="ProtNLM"/>
    </source>
</evidence>
<dbReference type="Pfam" id="PF13730">
    <property type="entry name" value="HTH_36"/>
    <property type="match status" value="1"/>
</dbReference>
<gene>
    <name evidence="1" type="ORF">EYB31_20720</name>
</gene>
<proteinExistence type="predicted"/>
<dbReference type="AlphaFoldDB" id="A0A4Q9DPU5"/>
<keyword evidence="2" id="KW-1185">Reference proteome</keyword>
<accession>A0A4Q9DPU5</accession>
<dbReference type="RefSeq" id="WP_131015332.1">
    <property type="nucleotide sequence ID" value="NZ_SIRE01000015.1"/>
</dbReference>
<reference evidence="1 2" key="1">
    <citation type="submission" date="2019-02" db="EMBL/GenBank/DDBJ databases">
        <title>Paenibacillus sp. nov., isolated from surface-sterilized tissue of Thalictrum simplex L.</title>
        <authorList>
            <person name="Tuo L."/>
        </authorList>
    </citation>
    <scope>NUCLEOTIDE SEQUENCE [LARGE SCALE GENOMIC DNA]</scope>
    <source>
        <strain evidence="1 2">N2SHLJ1</strain>
    </source>
</reference>
<dbReference type="OrthoDB" id="2942361at2"/>
<name>A0A4Q9DPU5_9BACL</name>
<organism evidence="1 2">
    <name type="scientific">Paenibacillus thalictri</name>
    <dbReference type="NCBI Taxonomy" id="2527873"/>
    <lineage>
        <taxon>Bacteria</taxon>
        <taxon>Bacillati</taxon>
        <taxon>Bacillota</taxon>
        <taxon>Bacilli</taxon>
        <taxon>Bacillales</taxon>
        <taxon>Paenibacillaceae</taxon>
        <taxon>Paenibacillus</taxon>
    </lineage>
</organism>
<evidence type="ECO:0000313" key="1">
    <source>
        <dbReference type="EMBL" id="TBL75986.1"/>
    </source>
</evidence>
<sequence>MDFQKKSTKKNENFFLKSTSEKNKVFEELKESYGSWKKEIQAMNKPFFAIHSDFKQLFLKDLSGGALKLYLYLGFHAKYYTGELWHTSEEISSFFGKDQRTIGIWFKELEDRGLIFREQKGFRMKANTFLKPYGFTFTEINPINSNHLASSIVQNIEASKKLGFNPQMVLILNHSLKEYTILVIYKNENNFICSYFLNFLESEIKILRYNLKNLSIKCDNLDIEHSLNSSKNKELSLYTLLQKYLDEE</sequence>
<evidence type="ECO:0000313" key="2">
    <source>
        <dbReference type="Proteomes" id="UP000293142"/>
    </source>
</evidence>